<evidence type="ECO:0000256" key="1">
    <source>
        <dbReference type="ARBA" id="ARBA00001966"/>
    </source>
</evidence>
<dbReference type="InterPro" id="IPR006638">
    <property type="entry name" value="Elp3/MiaA/NifB-like_rSAM"/>
</dbReference>
<gene>
    <name evidence="8" type="ordered locus">Awo_c19950</name>
</gene>
<dbReference type="InterPro" id="IPR007197">
    <property type="entry name" value="rSAM"/>
</dbReference>
<dbReference type="Gene3D" id="3.40.50.280">
    <property type="entry name" value="Cobalamin-binding domain"/>
    <property type="match status" value="1"/>
</dbReference>
<accession>H6LK19</accession>
<name>H6LK19_ACEWD</name>
<dbReference type="InterPro" id="IPR034466">
    <property type="entry name" value="Methyltransferase_Class_B"/>
</dbReference>
<dbReference type="SUPFAM" id="SSF52242">
    <property type="entry name" value="Cobalamin (vitamin B12)-binding domain"/>
    <property type="match status" value="1"/>
</dbReference>
<dbReference type="SMART" id="SM00729">
    <property type="entry name" value="Elp3"/>
    <property type="match status" value="1"/>
</dbReference>
<evidence type="ECO:0000256" key="3">
    <source>
        <dbReference type="ARBA" id="ARBA00022723"/>
    </source>
</evidence>
<keyword evidence="5" id="KW-0411">Iron-sulfur</keyword>
<reference evidence="9" key="1">
    <citation type="submission" date="2011-07" db="EMBL/GenBank/DDBJ databases">
        <title>Complete genome sequence of Acetobacterium woodii.</title>
        <authorList>
            <person name="Poehlein A."/>
            <person name="Schmidt S."/>
            <person name="Kaster A.-K."/>
            <person name="Goenrich M."/>
            <person name="Vollmers J."/>
            <person name="Thuermer A."/>
            <person name="Gottschalk G."/>
            <person name="Thauer R.K."/>
            <person name="Daniel R."/>
            <person name="Mueller V."/>
        </authorList>
    </citation>
    <scope>NUCLEOTIDE SEQUENCE [LARGE SCALE GENOMIC DNA]</scope>
    <source>
        <strain evidence="9">ATCC 29683 / DSM 1030 / JCM 2381 / KCTC 1655 / WB1</strain>
    </source>
</reference>
<feature type="domain" description="B12-binding" evidence="6">
    <location>
        <begin position="2"/>
        <end position="133"/>
    </location>
</feature>
<keyword evidence="9" id="KW-1185">Reference proteome</keyword>
<evidence type="ECO:0000313" key="9">
    <source>
        <dbReference type="Proteomes" id="UP000007177"/>
    </source>
</evidence>
<protein>
    <submittedName>
        <fullName evidence="8">Uncharacterized protein</fullName>
    </submittedName>
</protein>
<evidence type="ECO:0000256" key="2">
    <source>
        <dbReference type="ARBA" id="ARBA00022691"/>
    </source>
</evidence>
<dbReference type="EMBL" id="CP002987">
    <property type="protein sequence ID" value="AFA48773.1"/>
    <property type="molecule type" value="Genomic_DNA"/>
</dbReference>
<dbReference type="GO" id="GO:0003824">
    <property type="term" value="F:catalytic activity"/>
    <property type="evidence" value="ECO:0007669"/>
    <property type="project" value="InterPro"/>
</dbReference>
<organism evidence="8 9">
    <name type="scientific">Acetobacterium woodii (strain ATCC 29683 / DSM 1030 / JCM 2381 / KCTC 1655 / WB1)</name>
    <dbReference type="NCBI Taxonomy" id="931626"/>
    <lineage>
        <taxon>Bacteria</taxon>
        <taxon>Bacillati</taxon>
        <taxon>Bacillota</taxon>
        <taxon>Clostridia</taxon>
        <taxon>Eubacteriales</taxon>
        <taxon>Eubacteriaceae</taxon>
        <taxon>Acetobacterium</taxon>
    </lineage>
</organism>
<dbReference type="Pfam" id="PF13311">
    <property type="entry name" value="DUF4080"/>
    <property type="match status" value="1"/>
</dbReference>
<reference evidence="8 9" key="2">
    <citation type="journal article" date="2012" name="PLoS ONE">
        <title>An ancient pathway combining carbon dioxide fixation with the generation and utilization of a sodium ion gradient for ATP synthesis.</title>
        <authorList>
            <person name="Poehlein A."/>
            <person name="Schmidt S."/>
            <person name="Kaster A.K."/>
            <person name="Goenrich M."/>
            <person name="Vollmers J."/>
            <person name="Thurmer A."/>
            <person name="Bertsch J."/>
            <person name="Schuchmann K."/>
            <person name="Voigt B."/>
            <person name="Hecker M."/>
            <person name="Daniel R."/>
            <person name="Thauer R.K."/>
            <person name="Gottschalk G."/>
            <person name="Muller V."/>
        </authorList>
    </citation>
    <scope>NUCLEOTIDE SEQUENCE [LARGE SCALE GENOMIC DNA]</scope>
    <source>
        <strain evidence="9">ATCC 29683 / DSM 1030 / JCM 2381 / KCTC 1655 / WB1</strain>
    </source>
</reference>
<dbReference type="PROSITE" id="PS51332">
    <property type="entry name" value="B12_BINDING"/>
    <property type="match status" value="1"/>
</dbReference>
<dbReference type="Pfam" id="PF02310">
    <property type="entry name" value="B12-binding"/>
    <property type="match status" value="1"/>
</dbReference>
<dbReference type="Gene3D" id="3.80.30.20">
    <property type="entry name" value="tm_1862 like domain"/>
    <property type="match status" value="1"/>
</dbReference>
<dbReference type="CDD" id="cd01335">
    <property type="entry name" value="Radical_SAM"/>
    <property type="match status" value="1"/>
</dbReference>
<dbReference type="InterPro" id="IPR058240">
    <property type="entry name" value="rSAM_sf"/>
</dbReference>
<dbReference type="AlphaFoldDB" id="H6LK19"/>
<sequence length="566" mass="66023">MKDLVLVAINAKYIHTNLAVRVLKAQLLEFEIEILEMSINDSMHRIVQQLMDIDTKIIGFSCYIWNIEIIFKLAEIIKKAKPTVQIMLGGPEVSFDGKALLETYSFCDFIIQGEGENKLQQFMNNPQNLAEISGLCFRDENGIVWENTDDKPLALNNLTFAYFQNDLESLKHKIIYYETMRGCPFSCSYCLSSVNNGVNMLPLERVYEELDFFIQAGVKQVKLVDRTFNCNLRRTKDIFRYLIKCGGTTNFHFEMTGDLIDDEMILLLKSAPAGLIQFEIGIQSTDPITLKAIGRKISLTQTEKNVKKLLEPQNIHIHLDLIAGLPYETYLVFKSSFNRVIALFPDMLQLGFLKCLKGTRIRKEADIHDYRYTSFPPYEIISNKYINAKELYQLRQIEMLVDRYFNSGAFKYTMHFIIQTNLFDTPFDFFEQFSFYWAEQGYYDMGKSKEQLYGIIGEFCEKHQKGQLIKEYLKFDFLTNGNLRLPSGMVDNSPNKEWIFEFLKEPRHIETYLSDFINFAPKKIYNQIKFQNFSQLFMEQFFGKTSVNTNKSSLLLFTEKSYQVVN</sequence>
<evidence type="ECO:0000313" key="8">
    <source>
        <dbReference type="EMBL" id="AFA48773.1"/>
    </source>
</evidence>
<dbReference type="STRING" id="931626.Awo_c19950"/>
<dbReference type="eggNOG" id="COG1032">
    <property type="taxonomic scope" value="Bacteria"/>
</dbReference>
<keyword evidence="3" id="KW-0479">Metal-binding</keyword>
<dbReference type="HOGENOM" id="CLU_021572_1_0_9"/>
<dbReference type="Proteomes" id="UP000007177">
    <property type="component" value="Chromosome"/>
</dbReference>
<proteinExistence type="predicted"/>
<evidence type="ECO:0000259" key="6">
    <source>
        <dbReference type="PROSITE" id="PS51332"/>
    </source>
</evidence>
<dbReference type="PROSITE" id="PS51918">
    <property type="entry name" value="RADICAL_SAM"/>
    <property type="match status" value="1"/>
</dbReference>
<dbReference type="PANTHER" id="PTHR43409:SF16">
    <property type="entry name" value="SLR0320 PROTEIN"/>
    <property type="match status" value="1"/>
</dbReference>
<evidence type="ECO:0000256" key="5">
    <source>
        <dbReference type="ARBA" id="ARBA00023014"/>
    </source>
</evidence>
<evidence type="ECO:0000256" key="4">
    <source>
        <dbReference type="ARBA" id="ARBA00023004"/>
    </source>
</evidence>
<keyword evidence="2" id="KW-0949">S-adenosyl-L-methionine</keyword>
<keyword evidence="4" id="KW-0408">Iron</keyword>
<dbReference type="SUPFAM" id="SSF102114">
    <property type="entry name" value="Radical SAM enzymes"/>
    <property type="match status" value="1"/>
</dbReference>
<comment type="cofactor">
    <cofactor evidence="1">
        <name>[4Fe-4S] cluster</name>
        <dbReference type="ChEBI" id="CHEBI:49883"/>
    </cofactor>
</comment>
<dbReference type="SFLD" id="SFLDG01123">
    <property type="entry name" value="methyltransferase_(Class_B)"/>
    <property type="match status" value="1"/>
</dbReference>
<dbReference type="InterPro" id="IPR006158">
    <property type="entry name" value="Cobalamin-bd"/>
</dbReference>
<dbReference type="GO" id="GO:0031419">
    <property type="term" value="F:cobalamin binding"/>
    <property type="evidence" value="ECO:0007669"/>
    <property type="project" value="InterPro"/>
</dbReference>
<dbReference type="CDD" id="cd02068">
    <property type="entry name" value="radical_SAM_B12_BD"/>
    <property type="match status" value="1"/>
</dbReference>
<dbReference type="InterPro" id="IPR051198">
    <property type="entry name" value="BchE-like"/>
</dbReference>
<dbReference type="GO" id="GO:0051539">
    <property type="term" value="F:4 iron, 4 sulfur cluster binding"/>
    <property type="evidence" value="ECO:0007669"/>
    <property type="project" value="UniProtKB-KW"/>
</dbReference>
<evidence type="ECO:0000259" key="7">
    <source>
        <dbReference type="PROSITE" id="PS51918"/>
    </source>
</evidence>
<dbReference type="GO" id="GO:0046872">
    <property type="term" value="F:metal ion binding"/>
    <property type="evidence" value="ECO:0007669"/>
    <property type="project" value="UniProtKB-KW"/>
</dbReference>
<dbReference type="SFLD" id="SFLDS00029">
    <property type="entry name" value="Radical_SAM"/>
    <property type="match status" value="1"/>
</dbReference>
<dbReference type="SFLD" id="SFLDG01082">
    <property type="entry name" value="B12-binding_domain_containing"/>
    <property type="match status" value="1"/>
</dbReference>
<dbReference type="RefSeq" id="WP_014356373.1">
    <property type="nucleotide sequence ID" value="NC_016894.1"/>
</dbReference>
<dbReference type="InterPro" id="IPR036724">
    <property type="entry name" value="Cobalamin-bd_sf"/>
</dbReference>
<dbReference type="GO" id="GO:0005829">
    <property type="term" value="C:cytosol"/>
    <property type="evidence" value="ECO:0007669"/>
    <property type="project" value="TreeGrafter"/>
</dbReference>
<dbReference type="PANTHER" id="PTHR43409">
    <property type="entry name" value="ANAEROBIC MAGNESIUM-PROTOPORPHYRIN IX MONOMETHYL ESTER CYCLASE-RELATED"/>
    <property type="match status" value="1"/>
</dbReference>
<dbReference type="OrthoDB" id="9801424at2"/>
<feature type="domain" description="Radical SAM core" evidence="7">
    <location>
        <begin position="169"/>
        <end position="398"/>
    </location>
</feature>
<dbReference type="Pfam" id="PF04055">
    <property type="entry name" value="Radical_SAM"/>
    <property type="match status" value="1"/>
</dbReference>
<dbReference type="InterPro" id="IPR025288">
    <property type="entry name" value="DUF4080"/>
</dbReference>
<dbReference type="KEGG" id="awo:Awo_c19950"/>
<dbReference type="InterPro" id="IPR023404">
    <property type="entry name" value="rSAM_horseshoe"/>
</dbReference>